<evidence type="ECO:0000313" key="2">
    <source>
        <dbReference type="EMBL" id="AIA87144.1"/>
    </source>
</evidence>
<evidence type="ECO:0000259" key="1">
    <source>
        <dbReference type="SMART" id="SM01066"/>
    </source>
</evidence>
<sequence>KADTVVADDTTLTVYYKPTNNWSTVYMHYGVGSTWTTAPGVKMSGPDSSGYYSLTIDTSGEAVQLTFNNGSGDWDSNSGKNYSVAAGVNIVGVADGTVTSGNPETLGAQTRLVVHYRAASNDTGRGVYFWGSNSSTGDSL</sequence>
<feature type="non-terminal residue" evidence="2">
    <location>
        <position position="1"/>
    </location>
</feature>
<dbReference type="GO" id="GO:0005975">
    <property type="term" value="P:carbohydrate metabolic process"/>
    <property type="evidence" value="ECO:0007669"/>
    <property type="project" value="UniProtKB-ARBA"/>
</dbReference>
<dbReference type="SMART" id="SM01066">
    <property type="entry name" value="CBM_25"/>
    <property type="match status" value="1"/>
</dbReference>
<dbReference type="AlphaFoldDB" id="A0A060BW14"/>
<feature type="non-terminal residue" evidence="2">
    <location>
        <position position="140"/>
    </location>
</feature>
<dbReference type="InterPro" id="IPR005085">
    <property type="entry name" value="CBM25"/>
</dbReference>
<dbReference type="EMBL" id="KF119876">
    <property type="protein sequence ID" value="AIA87144.1"/>
    <property type="molecule type" value="Genomic_DNA"/>
</dbReference>
<reference evidence="2" key="1">
    <citation type="journal article" date="2013" name="Environ. Microbiol.">
        <title>Seasonally variable intestinal metagenomes of the red palm weevil (Rhynchophorus ferrugineus).</title>
        <authorList>
            <person name="Jia S."/>
            <person name="Zhang X."/>
            <person name="Zhang G."/>
            <person name="Yin A."/>
            <person name="Zhang S."/>
            <person name="Li F."/>
            <person name="Wang L."/>
            <person name="Zhao D."/>
            <person name="Yun Q."/>
            <person name="Tala"/>
            <person name="Wang J."/>
            <person name="Sun G."/>
            <person name="Baabdullah M."/>
            <person name="Yu X."/>
            <person name="Hu S."/>
            <person name="Al-Mssallem I.S."/>
            <person name="Yu J."/>
        </authorList>
    </citation>
    <scope>NUCLEOTIDE SEQUENCE</scope>
</reference>
<protein>
    <submittedName>
        <fullName evidence="2">CAZy families CBM48|GH13|CBM41 protein</fullName>
    </submittedName>
</protein>
<dbReference type="Pfam" id="PF03423">
    <property type="entry name" value="CBM_25"/>
    <property type="match status" value="1"/>
</dbReference>
<name>A0A060BW14_9BIFI</name>
<organism evidence="2">
    <name type="scientific">uncultured Bifidobacterium sp</name>
    <dbReference type="NCBI Taxonomy" id="165187"/>
    <lineage>
        <taxon>Bacteria</taxon>
        <taxon>Bacillati</taxon>
        <taxon>Actinomycetota</taxon>
        <taxon>Actinomycetes</taxon>
        <taxon>Bifidobacteriales</taxon>
        <taxon>Bifidobacteriaceae</taxon>
        <taxon>Bifidobacterium</taxon>
        <taxon>environmental samples</taxon>
    </lineage>
</organism>
<accession>A0A060BW14</accession>
<dbReference type="Gene3D" id="2.60.40.10">
    <property type="entry name" value="Immunoglobulins"/>
    <property type="match status" value="1"/>
</dbReference>
<feature type="domain" description="Carbohydrate binding module family 25" evidence="1">
    <location>
        <begin position="9"/>
        <end position="87"/>
    </location>
</feature>
<proteinExistence type="predicted"/>
<dbReference type="InterPro" id="IPR013783">
    <property type="entry name" value="Ig-like_fold"/>
</dbReference>
<dbReference type="GO" id="GO:2001070">
    <property type="term" value="F:starch binding"/>
    <property type="evidence" value="ECO:0007669"/>
    <property type="project" value="InterPro"/>
</dbReference>